<dbReference type="InterPro" id="IPR006139">
    <property type="entry name" value="D-isomer_2_OHA_DH_cat_dom"/>
</dbReference>
<gene>
    <name evidence="9" type="ORF">MCHLO_05592</name>
</gene>
<feature type="domain" description="D-isomer specific 2-hydroxyacid dehydrogenase NAD-binding" evidence="8">
    <location>
        <begin position="328"/>
        <end position="528"/>
    </location>
</feature>
<dbReference type="SUPFAM" id="SSF52283">
    <property type="entry name" value="Formate/glycerate dehydrogenase catalytic domain-like"/>
    <property type="match status" value="1"/>
</dbReference>
<evidence type="ECO:0000259" key="8">
    <source>
        <dbReference type="Pfam" id="PF02826"/>
    </source>
</evidence>
<accession>A0ABQ0LAL1</accession>
<comment type="function">
    <text evidence="5">Component of the EKC/KEOPS complex that is required for the formation of a threonylcarbamoyl group on adenosine at position 37 (t(6)A37) in tRNAs that read codons beginning with adenine. The complex is probably involved in the transfer of the threonylcarbamoyl moiety of threonylcarbamoyl-AMP (TC-AMP) to the N6 group of A37. CGI121 acts as an allosteric effector that regulates the t(6)A activity of the complex. The EKC/KEOPS complex also promotes both telomere uncapping and telomere elongation. The complex is required for efficient recruitment of transcriptional coactivators. CGI121 is not required for tRNA modification.</text>
</comment>
<evidence type="ECO:0000313" key="9">
    <source>
        <dbReference type="EMBL" id="GAT48160.1"/>
    </source>
</evidence>
<dbReference type="SUPFAM" id="SSF143870">
    <property type="entry name" value="PF0523-like"/>
    <property type="match status" value="1"/>
</dbReference>
<dbReference type="InterPro" id="IPR013926">
    <property type="entry name" value="CGI121/TPRKB"/>
</dbReference>
<dbReference type="Gene3D" id="3.30.2380.10">
    <property type="entry name" value="CGI121/TPRKB"/>
    <property type="match status" value="1"/>
</dbReference>
<feature type="domain" description="D-isomer specific 2-hydroxyacid dehydrogenase catalytic" evidence="7">
    <location>
        <begin position="223"/>
        <end position="558"/>
    </location>
</feature>
<keyword evidence="10" id="KW-1185">Reference proteome</keyword>
<reference evidence="9" key="1">
    <citation type="submission" date="2014-09" db="EMBL/GenBank/DDBJ databases">
        <title>Genome sequence of the luminous mushroom Mycena chlorophos for searching fungal bioluminescence genes.</title>
        <authorList>
            <person name="Tanaka Y."/>
            <person name="Kasuga D."/>
            <person name="Oba Y."/>
            <person name="Hase S."/>
            <person name="Sato K."/>
            <person name="Oba Y."/>
            <person name="Sakakibara Y."/>
        </authorList>
    </citation>
    <scope>NUCLEOTIDE SEQUENCE</scope>
</reference>
<dbReference type="Pfam" id="PF00389">
    <property type="entry name" value="2-Hacid_dh"/>
    <property type="match status" value="1"/>
</dbReference>
<dbReference type="InterPro" id="IPR006140">
    <property type="entry name" value="D-isomer_DH_NAD-bd"/>
</dbReference>
<dbReference type="InterPro" id="IPR036291">
    <property type="entry name" value="NAD(P)-bd_dom_sf"/>
</dbReference>
<dbReference type="Pfam" id="PF02826">
    <property type="entry name" value="2-Hacid_dh_C"/>
    <property type="match status" value="1"/>
</dbReference>
<evidence type="ECO:0000256" key="3">
    <source>
        <dbReference type="ARBA" id="ARBA00016009"/>
    </source>
</evidence>
<comment type="similarity">
    <text evidence="1 6">Belongs to the CGI121/TPRKB family.</text>
</comment>
<evidence type="ECO:0000256" key="2">
    <source>
        <dbReference type="ARBA" id="ARBA00015316"/>
    </source>
</evidence>
<keyword evidence="4" id="KW-0560">Oxidoreductase</keyword>
<proteinExistence type="inferred from homology"/>
<organism evidence="9 10">
    <name type="scientific">Mycena chlorophos</name>
    <name type="common">Agaric fungus</name>
    <name type="synonym">Agaricus chlorophos</name>
    <dbReference type="NCBI Taxonomy" id="658473"/>
    <lineage>
        <taxon>Eukaryota</taxon>
        <taxon>Fungi</taxon>
        <taxon>Dikarya</taxon>
        <taxon>Basidiomycota</taxon>
        <taxon>Agaricomycotina</taxon>
        <taxon>Agaricomycetes</taxon>
        <taxon>Agaricomycetidae</taxon>
        <taxon>Agaricales</taxon>
        <taxon>Marasmiineae</taxon>
        <taxon>Mycenaceae</taxon>
        <taxon>Mycena</taxon>
    </lineage>
</organism>
<name>A0ABQ0LAL1_MYCCL</name>
<dbReference type="PANTHER" id="PTHR10996:SF277">
    <property type="entry name" value="GLYOXYLATE REDUCTASE_HYDROXYPYRUVATE REDUCTASE"/>
    <property type="match status" value="1"/>
</dbReference>
<dbReference type="Pfam" id="PF08617">
    <property type="entry name" value="CGI-121"/>
    <property type="match status" value="1"/>
</dbReference>
<dbReference type="Proteomes" id="UP000815677">
    <property type="component" value="Unassembled WGS sequence"/>
</dbReference>
<dbReference type="SUPFAM" id="SSF51735">
    <property type="entry name" value="NAD(P)-binding Rossmann-fold domains"/>
    <property type="match status" value="1"/>
</dbReference>
<protein>
    <recommendedName>
        <fullName evidence="3">EKC/KEOPS complex subunit CGI121</fullName>
    </recommendedName>
    <alternativeName>
        <fullName evidence="2">EKC/KEOPS complex subunit cgi121</fullName>
    </alternativeName>
</protein>
<keyword evidence="6" id="KW-0539">Nucleus</keyword>
<evidence type="ECO:0000256" key="1">
    <source>
        <dbReference type="ARBA" id="ARBA00005546"/>
    </source>
</evidence>
<evidence type="ECO:0000256" key="6">
    <source>
        <dbReference type="RuleBase" id="RU004398"/>
    </source>
</evidence>
<dbReference type="InterPro" id="IPR050223">
    <property type="entry name" value="D-isomer_2-hydroxyacid_DH"/>
</dbReference>
<dbReference type="CDD" id="cd05301">
    <property type="entry name" value="GDH"/>
    <property type="match status" value="1"/>
</dbReference>
<sequence length="560" mass="60519">MLSYQLPHLPPELSQIHIALYTGVAPADAAALKRRLISAATQEGVEGEREREAVNFAFVDARLITSTRLLRAAVYSAVLADAQGRLLTKTVHSEIIWTLNPTNNISEAMRRYGVSETTTALVLVRVAGPDLPVSHIQSAMDAAVKGKSVPIEELESVTDWAAIKKYHKLANEPALKDAKGNVAREHAAIDEIVASRRLTCRPGFPSPAMSAGDATTPNKPKVVVCRHLGPAMPQLERRTDIDLVCWPEDRFCDRAWLLHNVKGATGVIVLLGDAVNEEFMAAAGQQLKVVSTMSVGYEHIELQATARHGVRVGYTPDVLTEAVADLTVMLALMAGRNDGDLYSLVKTGQWGNLAWSPFKLCGPQLSTTLSSPKRTVGFLGFGRIAQATLARLVGFGVTHALYTGSPSSNAQSVLARDAELKTRYRLQGLERVDADRLAQESDVVFVLTPGGKETYHLVGEAFLRKMKPLSILVNTSRGSVVDSDALAKALHEKWIWGAGLDVVEGEPFIGGDHPLVKEPRCVILPHVGSATTETRLDMATRAIDNVIGGIFGGEMPSELK</sequence>
<dbReference type="EMBL" id="DF844314">
    <property type="protein sequence ID" value="GAT48160.1"/>
    <property type="molecule type" value="Genomic_DNA"/>
</dbReference>
<evidence type="ECO:0000259" key="7">
    <source>
        <dbReference type="Pfam" id="PF00389"/>
    </source>
</evidence>
<dbReference type="Gene3D" id="3.40.50.720">
    <property type="entry name" value="NAD(P)-binding Rossmann-like Domain"/>
    <property type="match status" value="2"/>
</dbReference>
<evidence type="ECO:0000256" key="5">
    <source>
        <dbReference type="ARBA" id="ARBA00025043"/>
    </source>
</evidence>
<evidence type="ECO:0000256" key="4">
    <source>
        <dbReference type="ARBA" id="ARBA00023002"/>
    </source>
</evidence>
<dbReference type="PANTHER" id="PTHR10996">
    <property type="entry name" value="2-HYDROXYACID DEHYDROGENASE-RELATED"/>
    <property type="match status" value="1"/>
</dbReference>
<evidence type="ECO:0000313" key="10">
    <source>
        <dbReference type="Proteomes" id="UP000815677"/>
    </source>
</evidence>
<dbReference type="InterPro" id="IPR036504">
    <property type="entry name" value="CGI121/TPRKB_sf"/>
</dbReference>